<organism evidence="1 2">
    <name type="scientific">Dokdonia genika</name>
    <dbReference type="NCBI Taxonomy" id="308113"/>
    <lineage>
        <taxon>Bacteria</taxon>
        <taxon>Pseudomonadati</taxon>
        <taxon>Bacteroidota</taxon>
        <taxon>Flavobacteriia</taxon>
        <taxon>Flavobacteriales</taxon>
        <taxon>Flavobacteriaceae</taxon>
        <taxon>Dokdonia</taxon>
    </lineage>
</organism>
<protein>
    <recommendedName>
        <fullName evidence="3">Outer membrane protein beta-barrel domain-containing protein</fullName>
    </recommendedName>
</protein>
<sequence>MRYIVFLIFFAIGMLTVTAQSYYSPGNYNRLGLQAKLSVLDIDTQNFNLEGETGFLGGLTTRGRLYNDFGIVYGIDFLSANINLQSRPLGESRLEETRYTVIGAQLNLLFSYNLIEKHLAIDFGPALLVNGKMNLRQTGQRDNIVEGYTALRAEDIEEISRINGFGIIGITAGFEHVRFIIQYQYGFTNMFNNLNDRDLLDVDPNANNFKGSPSLLAGGIVLYL</sequence>
<gene>
    <name evidence="1" type="ORF">ACFO5T_02080</name>
</gene>
<evidence type="ECO:0000313" key="1">
    <source>
        <dbReference type="EMBL" id="MFC4689209.1"/>
    </source>
</evidence>
<evidence type="ECO:0008006" key="3">
    <source>
        <dbReference type="Google" id="ProtNLM"/>
    </source>
</evidence>
<comment type="caution">
    <text evidence="1">The sequence shown here is derived from an EMBL/GenBank/DDBJ whole genome shotgun (WGS) entry which is preliminary data.</text>
</comment>
<dbReference type="Proteomes" id="UP001595878">
    <property type="component" value="Unassembled WGS sequence"/>
</dbReference>
<dbReference type="EMBL" id="JBHSHB010000007">
    <property type="protein sequence ID" value="MFC4689209.1"/>
    <property type="molecule type" value="Genomic_DNA"/>
</dbReference>
<name>A0ABV9L5F1_9FLAO</name>
<reference evidence="2" key="1">
    <citation type="journal article" date="2019" name="Int. J. Syst. Evol. Microbiol.">
        <title>The Global Catalogue of Microorganisms (GCM) 10K type strain sequencing project: providing services to taxonomists for standard genome sequencing and annotation.</title>
        <authorList>
            <consortium name="The Broad Institute Genomics Platform"/>
            <consortium name="The Broad Institute Genome Sequencing Center for Infectious Disease"/>
            <person name="Wu L."/>
            <person name="Ma J."/>
        </authorList>
    </citation>
    <scope>NUCLEOTIDE SEQUENCE [LARGE SCALE GENOMIC DNA]</scope>
    <source>
        <strain evidence="2">CGMCC 4.7427</strain>
    </source>
</reference>
<dbReference type="RefSeq" id="WP_380031647.1">
    <property type="nucleotide sequence ID" value="NZ_JBHSHB010000007.1"/>
</dbReference>
<evidence type="ECO:0000313" key="2">
    <source>
        <dbReference type="Proteomes" id="UP001595878"/>
    </source>
</evidence>
<keyword evidence="2" id="KW-1185">Reference proteome</keyword>
<proteinExistence type="predicted"/>
<accession>A0ABV9L5F1</accession>